<dbReference type="OrthoDB" id="5585143at2"/>
<feature type="region of interest" description="Disordered" evidence="1">
    <location>
        <begin position="219"/>
        <end position="244"/>
    </location>
</feature>
<dbReference type="RefSeq" id="WP_073018273.1">
    <property type="nucleotide sequence ID" value="NZ_FQWF01000005.1"/>
</dbReference>
<dbReference type="Pfam" id="PF10988">
    <property type="entry name" value="DUF2807"/>
    <property type="match status" value="1"/>
</dbReference>
<dbReference type="AlphaFoldDB" id="A0A1M5J3Z0"/>
<organism evidence="4 5">
    <name type="scientific">Flavobacterium micromati</name>
    <dbReference type="NCBI Taxonomy" id="229205"/>
    <lineage>
        <taxon>Bacteria</taxon>
        <taxon>Pseudomonadati</taxon>
        <taxon>Bacteroidota</taxon>
        <taxon>Flavobacteriia</taxon>
        <taxon>Flavobacteriales</taxon>
        <taxon>Flavobacteriaceae</taxon>
        <taxon>Flavobacterium</taxon>
    </lineage>
</organism>
<dbReference type="PANTHER" id="PTHR39200:SF1">
    <property type="entry name" value="AUTO-TRANSPORTER ADHESIN HEAD GIN DOMAIN-CONTAINING PROTEIN-RELATED"/>
    <property type="match status" value="1"/>
</dbReference>
<dbReference type="Proteomes" id="UP000184020">
    <property type="component" value="Unassembled WGS sequence"/>
</dbReference>
<dbReference type="InterPro" id="IPR021255">
    <property type="entry name" value="DUF2807"/>
</dbReference>
<feature type="signal peptide" evidence="2">
    <location>
        <begin position="1"/>
        <end position="21"/>
    </location>
</feature>
<keyword evidence="5" id="KW-1185">Reference proteome</keyword>
<reference evidence="5" key="1">
    <citation type="submission" date="2016-11" db="EMBL/GenBank/DDBJ databases">
        <authorList>
            <person name="Varghese N."/>
            <person name="Submissions S."/>
        </authorList>
    </citation>
    <scope>NUCLEOTIDE SEQUENCE [LARGE SCALE GENOMIC DNA]</scope>
    <source>
        <strain evidence="5">DSM 17659</strain>
    </source>
</reference>
<sequence>MKKSIQLIIICTLLVSNITRAQWSSNQKIKGNGNVISEKRVTATYEKIAVTGFFDVELIAGTEGSITVKGEENLLPFIKIEVIDQILKIYTEKNKSISTSIGKGIVIVVPFESINQVSLTGSGDVITKNAIRSKSFTAKLTGSGNMDLEIEATDVNANLTGSGDINLSGKTENISSEVGGSGDIDASKLMSKNANASVSGSGDNAVSCSESLYARVTGSGGIKYNGEPQKKDTKVTGSGSITKS</sequence>
<feature type="compositionally biased region" description="Polar residues" evidence="1">
    <location>
        <begin position="235"/>
        <end position="244"/>
    </location>
</feature>
<evidence type="ECO:0000313" key="4">
    <source>
        <dbReference type="EMBL" id="SHG34713.1"/>
    </source>
</evidence>
<keyword evidence="2" id="KW-0732">Signal</keyword>
<evidence type="ECO:0000256" key="2">
    <source>
        <dbReference type="SAM" id="SignalP"/>
    </source>
</evidence>
<protein>
    <submittedName>
        <fullName evidence="4">Putative auto-transporter adhesin, head GIN domain</fullName>
    </submittedName>
</protein>
<evidence type="ECO:0000259" key="3">
    <source>
        <dbReference type="Pfam" id="PF10988"/>
    </source>
</evidence>
<name>A0A1M5J3Z0_9FLAO</name>
<evidence type="ECO:0000256" key="1">
    <source>
        <dbReference type="SAM" id="MobiDB-lite"/>
    </source>
</evidence>
<feature type="domain" description="Putative auto-transporter adhesin head GIN" evidence="3">
    <location>
        <begin position="45"/>
        <end position="228"/>
    </location>
</feature>
<dbReference type="EMBL" id="FQWF01000005">
    <property type="protein sequence ID" value="SHG34713.1"/>
    <property type="molecule type" value="Genomic_DNA"/>
</dbReference>
<feature type="chain" id="PRO_5013019565" evidence="2">
    <location>
        <begin position="22"/>
        <end position="244"/>
    </location>
</feature>
<gene>
    <name evidence="4" type="ORF">SAMN05444372_10511</name>
</gene>
<dbReference type="STRING" id="229205.SAMN05444372_10511"/>
<evidence type="ECO:0000313" key="5">
    <source>
        <dbReference type="Proteomes" id="UP000184020"/>
    </source>
</evidence>
<dbReference type="PANTHER" id="PTHR39200">
    <property type="entry name" value="HYPOTHETICAL EXPORTED PROTEIN"/>
    <property type="match status" value="1"/>
</dbReference>
<proteinExistence type="predicted"/>
<dbReference type="Gene3D" id="2.160.20.120">
    <property type="match status" value="1"/>
</dbReference>
<accession>A0A1M5J3Z0</accession>